<evidence type="ECO:0000313" key="2">
    <source>
        <dbReference type="Proteomes" id="UP000219338"/>
    </source>
</evidence>
<proteinExistence type="predicted"/>
<reference evidence="2" key="1">
    <citation type="journal article" date="2017" name="Nat. Ecol. Evol.">
        <title>Genome expansion and lineage-specific genetic innovations in the forest pathogenic fungi Armillaria.</title>
        <authorList>
            <person name="Sipos G."/>
            <person name="Prasanna A.N."/>
            <person name="Walter M.C."/>
            <person name="O'Connor E."/>
            <person name="Balint B."/>
            <person name="Krizsan K."/>
            <person name="Kiss B."/>
            <person name="Hess J."/>
            <person name="Varga T."/>
            <person name="Slot J."/>
            <person name="Riley R."/>
            <person name="Boka B."/>
            <person name="Rigling D."/>
            <person name="Barry K."/>
            <person name="Lee J."/>
            <person name="Mihaltcheva S."/>
            <person name="LaButti K."/>
            <person name="Lipzen A."/>
            <person name="Waldron R."/>
            <person name="Moloney N.M."/>
            <person name="Sperisen C."/>
            <person name="Kredics L."/>
            <person name="Vagvoelgyi C."/>
            <person name="Patrignani A."/>
            <person name="Fitzpatrick D."/>
            <person name="Nagy I."/>
            <person name="Doyle S."/>
            <person name="Anderson J.B."/>
            <person name="Grigoriev I.V."/>
            <person name="Gueldener U."/>
            <person name="Muensterkoetter M."/>
            <person name="Nagy L.G."/>
        </authorList>
    </citation>
    <scope>NUCLEOTIDE SEQUENCE [LARGE SCALE GENOMIC DNA]</scope>
    <source>
        <strain evidence="2">C18/9</strain>
    </source>
</reference>
<protein>
    <submittedName>
        <fullName evidence="1">Uncharacterized protein</fullName>
    </submittedName>
</protein>
<keyword evidence="2" id="KW-1185">Reference proteome</keyword>
<dbReference type="EMBL" id="FUEG01000002">
    <property type="protein sequence ID" value="SJK99303.1"/>
    <property type="molecule type" value="Genomic_DNA"/>
</dbReference>
<accession>A0A284QSB9</accession>
<dbReference type="Proteomes" id="UP000219338">
    <property type="component" value="Unassembled WGS sequence"/>
</dbReference>
<name>A0A284QSB9_ARMOS</name>
<gene>
    <name evidence="1" type="ORF">ARMOST_02596</name>
</gene>
<sequence>MTSGSGYHVPRDRLQKIYKFVSSEAVFVRRHISASALIRVEFRRWLGWLDSATANQDDHDRRTSFPFSPLHHEALAEESRYPESFYMDCRCGGGNISARGSSYTDFLCRKEQGDYHHHISNPYY</sequence>
<evidence type="ECO:0000313" key="1">
    <source>
        <dbReference type="EMBL" id="SJK99303.1"/>
    </source>
</evidence>
<organism evidence="1 2">
    <name type="scientific">Armillaria ostoyae</name>
    <name type="common">Armillaria root rot fungus</name>
    <dbReference type="NCBI Taxonomy" id="47428"/>
    <lineage>
        <taxon>Eukaryota</taxon>
        <taxon>Fungi</taxon>
        <taxon>Dikarya</taxon>
        <taxon>Basidiomycota</taxon>
        <taxon>Agaricomycotina</taxon>
        <taxon>Agaricomycetes</taxon>
        <taxon>Agaricomycetidae</taxon>
        <taxon>Agaricales</taxon>
        <taxon>Marasmiineae</taxon>
        <taxon>Physalacriaceae</taxon>
        <taxon>Armillaria</taxon>
    </lineage>
</organism>
<dbReference type="AlphaFoldDB" id="A0A284QSB9"/>